<reference evidence="2" key="1">
    <citation type="submission" date="2023-02" db="EMBL/GenBank/DDBJ databases">
        <title>Tahibacter soli sp. nov. isolated from soil.</title>
        <authorList>
            <person name="Baek J.H."/>
            <person name="Lee J.K."/>
            <person name="Choi D.G."/>
            <person name="Jeon C.O."/>
        </authorList>
    </citation>
    <scope>NUCLEOTIDE SEQUENCE</scope>
    <source>
        <strain evidence="2">BL</strain>
    </source>
</reference>
<keyword evidence="3" id="KW-1185">Reference proteome</keyword>
<proteinExistence type="predicted"/>
<organism evidence="2 3">
    <name type="scientific">Tahibacter soli</name>
    <dbReference type="NCBI Taxonomy" id="2983605"/>
    <lineage>
        <taxon>Bacteria</taxon>
        <taxon>Pseudomonadati</taxon>
        <taxon>Pseudomonadota</taxon>
        <taxon>Gammaproteobacteria</taxon>
        <taxon>Lysobacterales</taxon>
        <taxon>Rhodanobacteraceae</taxon>
        <taxon>Tahibacter</taxon>
    </lineage>
</organism>
<dbReference type="AlphaFoldDB" id="A0A9X3YN87"/>
<evidence type="ECO:0000313" key="3">
    <source>
        <dbReference type="Proteomes" id="UP001139971"/>
    </source>
</evidence>
<sequence length="76" mass="8040">MTIIAVVGFVGGILLAVAAGLHERLHVGLSATACAFILSMLGLAVSRRVVFNRWQLGVLAVLATVLFVAFVRLVLH</sequence>
<evidence type="ECO:0000313" key="2">
    <source>
        <dbReference type="EMBL" id="MDC8013868.1"/>
    </source>
</evidence>
<dbReference type="RefSeq" id="WP_263541513.1">
    <property type="nucleotide sequence ID" value="NZ_JAOVZO020000018.1"/>
</dbReference>
<comment type="caution">
    <text evidence="2">The sequence shown here is derived from an EMBL/GenBank/DDBJ whole genome shotgun (WGS) entry which is preliminary data.</text>
</comment>
<keyword evidence="1" id="KW-0812">Transmembrane</keyword>
<keyword evidence="1" id="KW-0472">Membrane</keyword>
<dbReference type="Proteomes" id="UP001139971">
    <property type="component" value="Unassembled WGS sequence"/>
</dbReference>
<gene>
    <name evidence="2" type="ORF">OD750_015095</name>
</gene>
<dbReference type="EMBL" id="JAOVZO020000018">
    <property type="protein sequence ID" value="MDC8013868.1"/>
    <property type="molecule type" value="Genomic_DNA"/>
</dbReference>
<accession>A0A9X3YN87</accession>
<evidence type="ECO:0000256" key="1">
    <source>
        <dbReference type="SAM" id="Phobius"/>
    </source>
</evidence>
<protein>
    <submittedName>
        <fullName evidence="2">Uncharacterized protein</fullName>
    </submittedName>
</protein>
<feature type="transmembrane region" description="Helical" evidence="1">
    <location>
        <begin position="57"/>
        <end position="75"/>
    </location>
</feature>
<name>A0A9X3YN87_9GAMM</name>
<feature type="transmembrane region" description="Helical" evidence="1">
    <location>
        <begin position="28"/>
        <end position="45"/>
    </location>
</feature>
<keyword evidence="1" id="KW-1133">Transmembrane helix</keyword>